<dbReference type="InterPro" id="IPR000477">
    <property type="entry name" value="RT_dom"/>
</dbReference>
<evidence type="ECO:0000313" key="5">
    <source>
        <dbReference type="WBParaSite" id="HPBE_0000663201-mRNA-1"/>
    </source>
</evidence>
<gene>
    <name evidence="3" type="ORF">HPBE_LOCUS6633</name>
</gene>
<protein>
    <submittedName>
        <fullName evidence="5">Reverse transcriptase domain-containing protein</fullName>
    </submittedName>
</protein>
<feature type="domain" description="Reverse transcriptase" evidence="2">
    <location>
        <begin position="1"/>
        <end position="147"/>
    </location>
</feature>
<evidence type="ECO:0000256" key="1">
    <source>
        <dbReference type="SAM" id="MobiDB-lite"/>
    </source>
</evidence>
<evidence type="ECO:0000313" key="4">
    <source>
        <dbReference type="Proteomes" id="UP000050761"/>
    </source>
</evidence>
<reference evidence="3 4" key="1">
    <citation type="submission" date="2018-11" db="EMBL/GenBank/DDBJ databases">
        <authorList>
            <consortium name="Pathogen Informatics"/>
        </authorList>
    </citation>
    <scope>NUCLEOTIDE SEQUENCE [LARGE SCALE GENOMIC DNA]</scope>
</reference>
<evidence type="ECO:0000313" key="3">
    <source>
        <dbReference type="EMBL" id="VDO69095.1"/>
    </source>
</evidence>
<dbReference type="WBParaSite" id="HPBE_0000663201-mRNA-1">
    <property type="protein sequence ID" value="HPBE_0000663201-mRNA-1"/>
    <property type="gene ID" value="HPBE_0000663201"/>
</dbReference>
<organism evidence="3">
    <name type="scientific">Heligmosomoides polygyrus</name>
    <name type="common">Parasitic roundworm</name>
    <dbReference type="NCBI Taxonomy" id="6339"/>
    <lineage>
        <taxon>Eukaryota</taxon>
        <taxon>Metazoa</taxon>
        <taxon>Ecdysozoa</taxon>
        <taxon>Nematoda</taxon>
        <taxon>Chromadorea</taxon>
        <taxon>Rhabditida</taxon>
        <taxon>Rhabditina</taxon>
        <taxon>Rhabditomorpha</taxon>
        <taxon>Strongyloidea</taxon>
        <taxon>Heligmosomidae</taxon>
        <taxon>Heligmosomoides</taxon>
    </lineage>
</organism>
<dbReference type="AlphaFoldDB" id="A0A3P8B8M2"/>
<proteinExistence type="predicted"/>
<keyword evidence="4" id="KW-1185">Reference proteome</keyword>
<accession>A0A3P8B8M2</accession>
<dbReference type="PANTHER" id="PTHR47027:SF29">
    <property type="entry name" value="C2H2-TYPE DOMAIN-CONTAINING PROTEIN"/>
    <property type="match status" value="1"/>
</dbReference>
<feature type="region of interest" description="Disordered" evidence="1">
    <location>
        <begin position="193"/>
        <end position="229"/>
    </location>
</feature>
<reference evidence="5" key="2">
    <citation type="submission" date="2019-09" db="UniProtKB">
        <authorList>
            <consortium name="WormBaseParasite"/>
        </authorList>
    </citation>
    <scope>IDENTIFICATION</scope>
</reference>
<name>A0A3P8B8M2_HELPZ</name>
<evidence type="ECO:0000259" key="2">
    <source>
        <dbReference type="PROSITE" id="PS50878"/>
    </source>
</evidence>
<dbReference type="Pfam" id="PF00078">
    <property type="entry name" value="RVT_1"/>
    <property type="match status" value="1"/>
</dbReference>
<dbReference type="Proteomes" id="UP000050761">
    <property type="component" value="Unassembled WGS sequence"/>
</dbReference>
<sequence>MSRHSGFTTKISPFCNDVVIDVMRGVQQGDTISPKLFSATLENVMRELEWEDMGVKIDGRPLHHLRFADDIVLITPSISQAERMLADFDREKKKFLSALTEEVNAMGFSIRTEKQIDQKIRDELKAVKKYASALKSEQSKTGGGMAVLPRMTRTQKFVFEALENKPRITGTHGGQEIGSNAEVWNTKRRMWHEDAPVLEPQETTPKPVKVPRKEREEDTKRAQDARQQLVDTELRNAKLRTENLLLEKHVWDLKLSYWREKHRLLHSSTTV</sequence>
<dbReference type="PROSITE" id="PS50878">
    <property type="entry name" value="RT_POL"/>
    <property type="match status" value="1"/>
</dbReference>
<dbReference type="OrthoDB" id="9902985at2759"/>
<dbReference type="PANTHER" id="PTHR47027">
    <property type="entry name" value="REVERSE TRANSCRIPTASE DOMAIN-CONTAINING PROTEIN"/>
    <property type="match status" value="1"/>
</dbReference>
<dbReference type="EMBL" id="UZAH01025707">
    <property type="protein sequence ID" value="VDO69095.1"/>
    <property type="molecule type" value="Genomic_DNA"/>
</dbReference>
<feature type="compositionally biased region" description="Basic and acidic residues" evidence="1">
    <location>
        <begin position="211"/>
        <end position="224"/>
    </location>
</feature>